<keyword evidence="1" id="KW-0472">Membrane</keyword>
<reference evidence="2 3" key="1">
    <citation type="submission" date="2014-10" db="EMBL/GenBank/DDBJ databases">
        <title>Pedobacter Kyungheensis.</title>
        <authorList>
            <person name="Anderson B.M."/>
            <person name="Newman J.D."/>
        </authorList>
    </citation>
    <scope>NUCLEOTIDE SEQUENCE [LARGE SCALE GENOMIC DNA]</scope>
    <source>
        <strain evidence="2 3">KACC 16221</strain>
    </source>
</reference>
<dbReference type="EMBL" id="JSYN01000050">
    <property type="protein sequence ID" value="KIA88625.1"/>
    <property type="molecule type" value="Genomic_DNA"/>
</dbReference>
<sequence length="131" mass="15826">MRIVRYYYYRLYTYFQDGSEIPFFKTYCVLFVFFFINTLTILKGIVLLTHQHKFTLFTIQGLAKLCLILVIPLFILFRYLMIHLGTQDLIINEFKGETKKRRNLSAFFTILYFFVSMALFFSILRMRGFTE</sequence>
<dbReference type="Proteomes" id="UP000031246">
    <property type="component" value="Unassembled WGS sequence"/>
</dbReference>
<keyword evidence="1" id="KW-1133">Transmembrane helix</keyword>
<proteinExistence type="predicted"/>
<feature type="transmembrane region" description="Helical" evidence="1">
    <location>
        <begin position="21"/>
        <end position="42"/>
    </location>
</feature>
<keyword evidence="3" id="KW-1185">Reference proteome</keyword>
<evidence type="ECO:0000256" key="1">
    <source>
        <dbReference type="SAM" id="Phobius"/>
    </source>
</evidence>
<evidence type="ECO:0000313" key="2">
    <source>
        <dbReference type="EMBL" id="KIA88625.1"/>
    </source>
</evidence>
<dbReference type="AlphaFoldDB" id="A0A0C1D4G3"/>
<evidence type="ECO:0000313" key="3">
    <source>
        <dbReference type="Proteomes" id="UP000031246"/>
    </source>
</evidence>
<protein>
    <submittedName>
        <fullName evidence="2">Uncharacterized protein</fullName>
    </submittedName>
</protein>
<name>A0A0C1D4G3_9SPHI</name>
<accession>A0A0C1D4G3</accession>
<organism evidence="2 3">
    <name type="scientific">Pedobacter kyungheensis</name>
    <dbReference type="NCBI Taxonomy" id="1069985"/>
    <lineage>
        <taxon>Bacteria</taxon>
        <taxon>Pseudomonadati</taxon>
        <taxon>Bacteroidota</taxon>
        <taxon>Sphingobacteriia</taxon>
        <taxon>Sphingobacteriales</taxon>
        <taxon>Sphingobacteriaceae</taxon>
        <taxon>Pedobacter</taxon>
    </lineage>
</organism>
<feature type="transmembrane region" description="Helical" evidence="1">
    <location>
        <begin position="62"/>
        <end position="82"/>
    </location>
</feature>
<feature type="transmembrane region" description="Helical" evidence="1">
    <location>
        <begin position="103"/>
        <end position="124"/>
    </location>
</feature>
<keyword evidence="1" id="KW-0812">Transmembrane</keyword>
<comment type="caution">
    <text evidence="2">The sequence shown here is derived from an EMBL/GenBank/DDBJ whole genome shotgun (WGS) entry which is preliminary data.</text>
</comment>
<gene>
    <name evidence="2" type="ORF">OC25_26035</name>
</gene>